<feature type="domain" description="Phosphoribosyltransferase" evidence="7">
    <location>
        <begin position="33"/>
        <end position="156"/>
    </location>
</feature>
<dbReference type="OrthoDB" id="9790678at2"/>
<protein>
    <recommendedName>
        <fullName evidence="5 6">Xanthine phosphoribosyltransferase</fullName>
        <shortName evidence="5">XPRTase</shortName>
        <ecNumber evidence="5 6">2.4.2.22</ecNumber>
    </recommendedName>
</protein>
<evidence type="ECO:0000256" key="4">
    <source>
        <dbReference type="ARBA" id="ARBA00022726"/>
    </source>
</evidence>
<accession>A0A1B1YDU4</accession>
<comment type="function">
    <text evidence="5">Converts the preformed base xanthine, a product of nucleic acid breakdown, to xanthosine 5'-monophosphate (XMP), so it can be reused for RNA or DNA synthesis.</text>
</comment>
<dbReference type="NCBIfam" id="TIGR01744">
    <property type="entry name" value="XPRTase"/>
    <property type="match status" value="1"/>
</dbReference>
<dbReference type="Pfam" id="PF00156">
    <property type="entry name" value="Pribosyltran"/>
    <property type="match status" value="1"/>
</dbReference>
<dbReference type="GO" id="GO:0046110">
    <property type="term" value="P:xanthine metabolic process"/>
    <property type="evidence" value="ECO:0007669"/>
    <property type="project" value="UniProtKB-UniRule"/>
</dbReference>
<keyword evidence="3 5" id="KW-0808">Transferase</keyword>
<comment type="similarity">
    <text evidence="5">Belongs to the purine/pyrimidine phosphoribosyltransferase family. Xpt subfamily.</text>
</comment>
<dbReference type="AlphaFoldDB" id="A0A1B1YDU4"/>
<dbReference type="CDD" id="cd06223">
    <property type="entry name" value="PRTases_typeI"/>
    <property type="match status" value="1"/>
</dbReference>
<dbReference type="NCBIfam" id="NF006671">
    <property type="entry name" value="PRK09219.1"/>
    <property type="match status" value="1"/>
</dbReference>
<comment type="subunit">
    <text evidence="5">Homodimer.</text>
</comment>
<comment type="pathway">
    <text evidence="5">Purine metabolism; XMP biosynthesis via salvage pathway; XMP from xanthine: step 1/1.</text>
</comment>
<dbReference type="InterPro" id="IPR050118">
    <property type="entry name" value="Pur/Pyrimidine_PRTase"/>
</dbReference>
<gene>
    <name evidence="5" type="primary">xpt</name>
    <name evidence="8" type="ORF">CSTERTH_07760</name>
</gene>
<dbReference type="InterPro" id="IPR010079">
    <property type="entry name" value="Xanthine_PRibTrfase"/>
</dbReference>
<dbReference type="EC" id="2.4.2.22" evidence="5 6"/>
<evidence type="ECO:0000259" key="7">
    <source>
        <dbReference type="Pfam" id="PF00156"/>
    </source>
</evidence>
<feature type="binding site" evidence="5">
    <location>
        <position position="156"/>
    </location>
    <ligand>
        <name>xanthine</name>
        <dbReference type="ChEBI" id="CHEBI:17712"/>
    </ligand>
</feature>
<dbReference type="GO" id="GO:0005737">
    <property type="term" value="C:cytoplasm"/>
    <property type="evidence" value="ECO:0007669"/>
    <property type="project" value="UniProtKB-SubCell"/>
</dbReference>
<keyword evidence="2 5" id="KW-0328">Glycosyltransferase</keyword>
<proteinExistence type="inferred from homology"/>
<evidence type="ECO:0000256" key="1">
    <source>
        <dbReference type="ARBA" id="ARBA00022490"/>
    </source>
</evidence>
<dbReference type="RefSeq" id="WP_015359258.1">
    <property type="nucleotide sequence ID" value="NZ_CP014672.1"/>
</dbReference>
<evidence type="ECO:0000256" key="2">
    <source>
        <dbReference type="ARBA" id="ARBA00022676"/>
    </source>
</evidence>
<dbReference type="GO" id="GO:0032265">
    <property type="term" value="P:XMP salvage"/>
    <property type="evidence" value="ECO:0007669"/>
    <property type="project" value="UniProtKB-UniRule"/>
</dbReference>
<evidence type="ECO:0000313" key="9">
    <source>
        <dbReference type="Proteomes" id="UP000092971"/>
    </source>
</evidence>
<evidence type="ECO:0000256" key="6">
    <source>
        <dbReference type="NCBIfam" id="TIGR01744"/>
    </source>
</evidence>
<dbReference type="SUPFAM" id="SSF53271">
    <property type="entry name" value="PRTase-like"/>
    <property type="match status" value="1"/>
</dbReference>
<comment type="subcellular location">
    <subcellularLocation>
        <location evidence="5">Cytoplasm</location>
    </subcellularLocation>
</comment>
<dbReference type="Gene3D" id="3.40.50.2020">
    <property type="match status" value="1"/>
</dbReference>
<comment type="catalytic activity">
    <reaction evidence="5">
        <text>XMP + diphosphate = xanthine + 5-phospho-alpha-D-ribose 1-diphosphate</text>
        <dbReference type="Rhea" id="RHEA:10800"/>
        <dbReference type="ChEBI" id="CHEBI:17712"/>
        <dbReference type="ChEBI" id="CHEBI:33019"/>
        <dbReference type="ChEBI" id="CHEBI:57464"/>
        <dbReference type="ChEBI" id="CHEBI:58017"/>
        <dbReference type="EC" id="2.4.2.22"/>
    </reaction>
</comment>
<dbReference type="PANTHER" id="PTHR43864">
    <property type="entry name" value="HYPOXANTHINE/GUANINE PHOSPHORIBOSYLTRANSFERASE"/>
    <property type="match status" value="1"/>
</dbReference>
<dbReference type="InterPro" id="IPR000836">
    <property type="entry name" value="PRTase_dom"/>
</dbReference>
<feature type="binding site" evidence="5">
    <location>
        <position position="20"/>
    </location>
    <ligand>
        <name>xanthine</name>
        <dbReference type="ChEBI" id="CHEBI:17712"/>
    </ligand>
</feature>
<evidence type="ECO:0000313" key="8">
    <source>
        <dbReference type="EMBL" id="ANW98923.1"/>
    </source>
</evidence>
<dbReference type="GO" id="GO:0000310">
    <property type="term" value="F:xanthine phosphoribosyltransferase activity"/>
    <property type="evidence" value="ECO:0007669"/>
    <property type="project" value="UniProtKB-UniRule"/>
</dbReference>
<reference evidence="8 9" key="1">
    <citation type="submission" date="2016-02" db="EMBL/GenBank/DDBJ databases">
        <title>Comparison of Clostridium stercorarium subspecies using comparative genomics and transcriptomics.</title>
        <authorList>
            <person name="Schellenberg J."/>
            <person name="Thallinger G."/>
            <person name="Levin D.B."/>
            <person name="Zhang X."/>
            <person name="Alvare G."/>
            <person name="Fristensky B."/>
            <person name="Sparling R."/>
        </authorList>
    </citation>
    <scope>NUCLEOTIDE SEQUENCE [LARGE SCALE GENOMIC DNA]</scope>
    <source>
        <strain evidence="8 9">DSM 2910</strain>
    </source>
</reference>
<feature type="binding site" evidence="5">
    <location>
        <begin position="128"/>
        <end position="132"/>
    </location>
    <ligand>
        <name>5-phospho-alpha-D-ribose 1-diphosphate</name>
        <dbReference type="ChEBI" id="CHEBI:58017"/>
    </ligand>
</feature>
<dbReference type="Proteomes" id="UP000092971">
    <property type="component" value="Chromosome"/>
</dbReference>
<dbReference type="InterPro" id="IPR029057">
    <property type="entry name" value="PRTase-like"/>
</dbReference>
<name>A0A1B1YDU4_THEST</name>
<keyword evidence="1 5" id="KW-0963">Cytoplasm</keyword>
<dbReference type="UniPathway" id="UPA00602">
    <property type="reaction ID" value="UER00658"/>
</dbReference>
<evidence type="ECO:0000256" key="3">
    <source>
        <dbReference type="ARBA" id="ARBA00022679"/>
    </source>
</evidence>
<keyword evidence="4 5" id="KW-0660">Purine salvage</keyword>
<dbReference type="GO" id="GO:0006166">
    <property type="term" value="P:purine ribonucleoside salvage"/>
    <property type="evidence" value="ECO:0007669"/>
    <property type="project" value="UniProtKB-KW"/>
</dbReference>
<dbReference type="PANTHER" id="PTHR43864:SF1">
    <property type="entry name" value="XANTHINE PHOSPHORIBOSYLTRANSFERASE"/>
    <property type="match status" value="1"/>
</dbReference>
<dbReference type="HAMAP" id="MF_01184">
    <property type="entry name" value="XPRTase"/>
    <property type="match status" value="1"/>
</dbReference>
<evidence type="ECO:0000256" key="5">
    <source>
        <dbReference type="HAMAP-Rule" id="MF_01184"/>
    </source>
</evidence>
<organism evidence="8 9">
    <name type="scientific">Thermoclostridium stercorarium subsp. thermolacticum DSM 2910</name>
    <dbReference type="NCBI Taxonomy" id="1121336"/>
    <lineage>
        <taxon>Bacteria</taxon>
        <taxon>Bacillati</taxon>
        <taxon>Bacillota</taxon>
        <taxon>Clostridia</taxon>
        <taxon>Eubacteriales</taxon>
        <taxon>Oscillospiraceae</taxon>
        <taxon>Thermoclostridium</taxon>
    </lineage>
</organism>
<dbReference type="EMBL" id="CP014672">
    <property type="protein sequence ID" value="ANW98923.1"/>
    <property type="molecule type" value="Genomic_DNA"/>
</dbReference>
<feature type="binding site" evidence="5">
    <location>
        <position position="27"/>
    </location>
    <ligand>
        <name>xanthine</name>
        <dbReference type="ChEBI" id="CHEBI:17712"/>
    </ligand>
</feature>
<sequence length="191" mass="21474">MESLKQRILKDGVIIDGNILKVDSFLNHQIDPRLAFDIGKEFYNRFKNARVDKILTVETSGIAFAVCTGYNFNVPVVFAKKYNGLNMSPEVYRSKIRSYTKQTDYIISVSKEYLSSNENILIIDDFLANGQAVLGLIDIANQAKCNITGVGIVIEKGFQQGGQILRNLGIRLESLAVIESFNNNKIIFRED</sequence>